<evidence type="ECO:0000313" key="2">
    <source>
        <dbReference type="EMBL" id="UJS24315.1"/>
    </source>
</evidence>
<gene>
    <name evidence="2" type="ORF">L2Y54_20655</name>
</gene>
<dbReference type="RefSeq" id="WP_236498729.1">
    <property type="nucleotide sequence ID" value="NZ_CP091244.1"/>
</dbReference>
<keyword evidence="3" id="KW-1185">Reference proteome</keyword>
<dbReference type="Pfam" id="PF02397">
    <property type="entry name" value="Bac_transf"/>
    <property type="match status" value="1"/>
</dbReference>
<protein>
    <submittedName>
        <fullName evidence="2">Sugar transferase</fullName>
    </submittedName>
</protein>
<dbReference type="InterPro" id="IPR003362">
    <property type="entry name" value="Bact_transf"/>
</dbReference>
<reference evidence="2" key="1">
    <citation type="journal article" date="2022" name="Microorganisms">
        <title>Two New Species of Filamentous Sulfur Bacteria of the Genus Thiothrix, Thiothrix winogradskyi sp. nov. and 'Candidatus Thiothrix sulfatifontis' sp. nov.</title>
        <authorList>
            <person name="Ravin N.V."/>
            <person name="Rossetti S."/>
            <person name="Beletsky A.V."/>
            <person name="Kadnikov V.V."/>
            <person name="Rudenko T.S."/>
            <person name="Smolyakov D.D."/>
            <person name="Moskvitina M.I."/>
            <person name="Gureeva M.V."/>
            <person name="Mardanov A.V."/>
            <person name="Grabovich M.Y."/>
        </authorList>
    </citation>
    <scope>NUCLEOTIDE SEQUENCE</scope>
    <source>
        <strain evidence="2">CT3</strain>
    </source>
</reference>
<feature type="domain" description="Bacterial sugar transferase" evidence="1">
    <location>
        <begin position="3"/>
        <end position="45"/>
    </location>
</feature>
<dbReference type="EMBL" id="CP091244">
    <property type="protein sequence ID" value="UJS24315.1"/>
    <property type="molecule type" value="Genomic_DNA"/>
</dbReference>
<organism evidence="2 3">
    <name type="scientific">Thiothrix winogradskyi</name>
    <dbReference type="NCBI Taxonomy" id="96472"/>
    <lineage>
        <taxon>Bacteria</taxon>
        <taxon>Pseudomonadati</taxon>
        <taxon>Pseudomonadota</taxon>
        <taxon>Gammaproteobacteria</taxon>
        <taxon>Thiotrichales</taxon>
        <taxon>Thiotrichaceae</taxon>
        <taxon>Thiothrix</taxon>
    </lineage>
</organism>
<name>A0ABY3T0P8_9GAMM</name>
<dbReference type="GO" id="GO:0016740">
    <property type="term" value="F:transferase activity"/>
    <property type="evidence" value="ECO:0007669"/>
    <property type="project" value="UniProtKB-KW"/>
</dbReference>
<keyword evidence="2" id="KW-0808">Transferase</keyword>
<evidence type="ECO:0000259" key="1">
    <source>
        <dbReference type="Pfam" id="PF02397"/>
    </source>
</evidence>
<accession>A0ABY3T0P8</accession>
<proteinExistence type="predicted"/>
<dbReference type="Proteomes" id="UP001054801">
    <property type="component" value="Chromosome"/>
</dbReference>
<evidence type="ECO:0000313" key="3">
    <source>
        <dbReference type="Proteomes" id="UP001054801"/>
    </source>
</evidence>
<sequence>MALALLATAVLLIPGLIVALLVRLTSPGPVLYWSDRVGENNRIFKSPYVPSGLFTASPPV</sequence>